<feature type="region of interest" description="Disordered" evidence="1">
    <location>
        <begin position="238"/>
        <end position="280"/>
    </location>
</feature>
<feature type="compositionally biased region" description="Polar residues" evidence="1">
    <location>
        <begin position="266"/>
        <end position="280"/>
    </location>
</feature>
<name>A0A242JXN7_9ENTE</name>
<evidence type="ECO:0000313" key="2">
    <source>
        <dbReference type="EMBL" id="OTP09980.1"/>
    </source>
</evidence>
<proteinExistence type="predicted"/>
<feature type="compositionally biased region" description="Basic and acidic residues" evidence="1">
    <location>
        <begin position="248"/>
        <end position="257"/>
    </location>
</feature>
<gene>
    <name evidence="2" type="ORF">A5844_001676</name>
</gene>
<feature type="non-terminal residue" evidence="2">
    <location>
        <position position="1656"/>
    </location>
</feature>
<protein>
    <submittedName>
        <fullName evidence="2">Uncharacterized protein</fullName>
    </submittedName>
</protein>
<comment type="caution">
    <text evidence="2">The sequence shown here is derived from an EMBL/GenBank/DDBJ whole genome shotgun (WGS) entry which is preliminary data.</text>
</comment>
<sequence>MPYPYQVKIQYKSKKSKQSNKLQLPQKAFRKTNGQYYNKRNDENRPGDEQRILNNVAKGASHTLRWLISNGALTFTEAVYLLSILENFLPVDPPEQHPIVKKDSPALEVTTRIDVRRDGNQTRIHSFVSTSTINPARIHSLNANHTASHSTPSLTLPFVNGTLSYGNQTFANATATNLPPYVDLAEMMHERSLSLHQWIHEIYQGINCTTTRRTDQVNTQIVTGESVEQTRLTTICQEATTRSNAQNDPKKQERENSTHPSHHKNVSTTQGSPYFSAQESAQKLSEAIQTAFETKYNATTETSTNVHSQIPDTFWKGLTDRFYQIFHQYENTSYTQEQKDASGGSVFSQFVNLLLQTFSLDWGEELPSDFQLEKNQKRPMRAYLTKDSPFKPSQKKSEKEKQAQDHQETASEVVTETPPEGASILSPEKVSFFTQLLDLAEDFCGKVVSFDIFPQFGAEAMPLPVSTETSLEDSLVNATAIPTKALGSNVTQAVEIDTTHEINEKIQAFLRENRVGPSKEVVQEEQETPLPTWNKEQKENIRKKLVDFFTEKGIACQESNANDLIATVGEWVLLEGATQPTLDMVKVKQIAKLILEMSEETVISEEQAGLTVGSWIYETLKDNQPVALDFVAETTKQPEGTSTPQPTSTDNKKNKVETDGVQWRDPNVRKQVETFFQEKKLLPNQPTKEELLIAMGKRITQEENDTLVFNHKRIQPLAKVILKALKFKDGKNKEKISNKDAELTIMKWAFETILGSSIEAYMVKTLVSAPDVDQFTMGRLRDLFTVKNLEKEGLIQLDGSTLSQKQKRFFDKLWNFFLQKELPNYFLDSSGLADDLLISDYQSLMQLTGSKILKEGGYPQSFSQEDSRLMGQHFWETILEKGVTSYEEFRQLLMPSLLAVAQLEPDLLREALAKGTYKEVAISTFIGYQKEGYYKLVEHQELLNRLYQAYQEAFLQWRRKEALATIVAQTCRDKGSRMGFHGIKQNYLTGSVNPCPDIVWIPEKLETRYTKLTKNVSETHFPLDKKLVEFALNAFDKKERAFIFSEGIDLYVANAELNNESDYEVKVPVINGAFGINQVLSMRKKQYTILNLDKTDLFVADNGKEKRWYALKQLDEEGGYRFYRVDQDPLLYLKFGLFDQKNLWKNGYKKEGNEIRIGNKLFTFSTRVNWNEKLSHGVETTPFIEVLSRKHSDQLYQQLYESGDDKADIQKILEVTKHFIPFYDCVTGIINQNTEEAIVSCTIDAILMIPVLGQVTALNMKFALGAARAFARGGIRNVIRSSKSFLPTVAETRRLARTFAQTLDPGFETVVGGGRWVIRKVVKFKNELRVGKKTKEMLERVEAWEKAQKAWEKSIEIVQLNGLEVPARKVADPLYMRVTNLETAEVFGGLFMKRGNHLEPYRPATFTTKQLKLINLLEVKLGKDQVFVVEVNSNPQAYGTGKVTTVAKEGEQTKRFIEMKGKLIEVTMTAIKEHGIRLDVYAHHAGEILPVNFNGVEWYFEEATSPFISKSIEKEIAGMLDQFETRKNPSGLSAPDEKGRMWDESGRSYIKINEHYIPLIVLDKDGNRYHLVKKDSNESMTILKFDEKRGKFRFETDLERAKVEAIEKTSKEENSPKLEVLQHKRKLKKTGTTLGTSRVSKGETPGTSGTSRVSKG</sequence>
<reference evidence="2 3" key="1">
    <citation type="submission" date="2017-05" db="EMBL/GenBank/DDBJ databases">
        <title>The Genome Sequence of Enterococcus sp. 10A9_DIV0425.</title>
        <authorList>
            <consortium name="The Broad Institute Genomics Platform"/>
            <consortium name="The Broad Institute Genomic Center for Infectious Diseases"/>
            <person name="Earl A."/>
            <person name="Manson A."/>
            <person name="Schwartman J."/>
            <person name="Gilmore M."/>
            <person name="Abouelleil A."/>
            <person name="Cao P."/>
            <person name="Chapman S."/>
            <person name="Cusick C."/>
            <person name="Shea T."/>
            <person name="Young S."/>
            <person name="Neafsey D."/>
            <person name="Nusbaum C."/>
            <person name="Birren B."/>
        </authorList>
    </citation>
    <scope>NUCLEOTIDE SEQUENCE [LARGE SCALE GENOMIC DNA]</scope>
    <source>
        <strain evidence="2 3">10A9_DIV0425</strain>
    </source>
</reference>
<feature type="compositionally biased region" description="Polar residues" evidence="1">
    <location>
        <begin position="238"/>
        <end position="247"/>
    </location>
</feature>
<keyword evidence="3" id="KW-1185">Reference proteome</keyword>
<evidence type="ECO:0000313" key="3">
    <source>
        <dbReference type="Proteomes" id="UP000194933"/>
    </source>
</evidence>
<feature type="compositionally biased region" description="Polar residues" evidence="1">
    <location>
        <begin position="635"/>
        <end position="649"/>
    </location>
</feature>
<feature type="compositionally biased region" description="Basic and acidic residues" evidence="1">
    <location>
        <begin position="395"/>
        <end position="409"/>
    </location>
</feature>
<dbReference type="RefSeq" id="WP_218776173.1">
    <property type="nucleotide sequence ID" value="NZ_NGMO01000003.1"/>
</dbReference>
<dbReference type="Proteomes" id="UP000194933">
    <property type="component" value="Unassembled WGS sequence"/>
</dbReference>
<feature type="region of interest" description="Disordered" evidence="1">
    <location>
        <begin position="635"/>
        <end position="657"/>
    </location>
</feature>
<evidence type="ECO:0000256" key="1">
    <source>
        <dbReference type="SAM" id="MobiDB-lite"/>
    </source>
</evidence>
<feature type="compositionally biased region" description="Polar residues" evidence="1">
    <location>
        <begin position="1645"/>
        <end position="1656"/>
    </location>
</feature>
<accession>A0A242JXN7</accession>
<feature type="region of interest" description="Disordered" evidence="1">
    <location>
        <begin position="383"/>
        <end position="422"/>
    </location>
</feature>
<dbReference type="STRING" id="1987383.A5844_001676"/>
<feature type="compositionally biased region" description="Basic and acidic residues" evidence="1">
    <location>
        <begin position="1608"/>
        <end position="1622"/>
    </location>
</feature>
<feature type="region of interest" description="Disordered" evidence="1">
    <location>
        <begin position="1608"/>
        <end position="1656"/>
    </location>
</feature>
<organism evidence="2 3">
    <name type="scientific">Candidatus Enterococcus wittei</name>
    <dbReference type="NCBI Taxonomy" id="1987383"/>
    <lineage>
        <taxon>Bacteria</taxon>
        <taxon>Bacillati</taxon>
        <taxon>Bacillota</taxon>
        <taxon>Bacilli</taxon>
        <taxon>Lactobacillales</taxon>
        <taxon>Enterococcaceae</taxon>
        <taxon>Enterococcus</taxon>
    </lineage>
</organism>
<dbReference type="EMBL" id="NGMO01000003">
    <property type="protein sequence ID" value="OTP09980.1"/>
    <property type="molecule type" value="Genomic_DNA"/>
</dbReference>